<dbReference type="GeneTree" id="ENSGT00940000166956"/>
<dbReference type="AlphaFoldDB" id="A0A8C9SDZ9"/>
<sequence length="222" mass="23739">MSTAVEVTGFVLCVAAWLLSGMALANDYWKVSSFSGSVITSARQYENLWHSCAESSTGITNCRDFESMLSLSAYMQACRALMIISMILGLIGVIASIMGLKCTKISSSADDTKAKMATTSGAIYILSGLCVLTAVSWYASRVVQDFNNPFPLTARPVHRYEFGAGLYMGWGAAGLSMVGGAFLCCSFRRTMKGSANGGYYDKRSQGQVYRAAAASEASKAFV</sequence>
<evidence type="ECO:0000313" key="10">
    <source>
        <dbReference type="Ensembl" id="ENSSFOP00015038017.2"/>
    </source>
</evidence>
<evidence type="ECO:0000256" key="1">
    <source>
        <dbReference type="ARBA" id="ARBA00008295"/>
    </source>
</evidence>
<evidence type="ECO:0000256" key="4">
    <source>
        <dbReference type="ARBA" id="ARBA00022692"/>
    </source>
</evidence>
<dbReference type="GO" id="GO:0005886">
    <property type="term" value="C:plasma membrane"/>
    <property type="evidence" value="ECO:0007669"/>
    <property type="project" value="UniProtKB-SubCell"/>
</dbReference>
<evidence type="ECO:0000313" key="11">
    <source>
        <dbReference type="Ensembl" id="ENSSFOP00015044236.1"/>
    </source>
</evidence>
<evidence type="ECO:0000256" key="7">
    <source>
        <dbReference type="ARBA" id="ARBA00023136"/>
    </source>
</evidence>
<keyword evidence="9" id="KW-0732">Signal</keyword>
<accession>A0A8C9SDZ9</accession>
<evidence type="ECO:0000256" key="3">
    <source>
        <dbReference type="ARBA" id="ARBA00022475"/>
    </source>
</evidence>
<feature type="transmembrane region" description="Helical" evidence="8">
    <location>
        <begin position="121"/>
        <end position="140"/>
    </location>
</feature>
<dbReference type="InterPro" id="IPR006187">
    <property type="entry name" value="Claudin"/>
</dbReference>
<evidence type="ECO:0000256" key="9">
    <source>
        <dbReference type="SAM" id="SignalP"/>
    </source>
</evidence>
<reference evidence="10" key="2">
    <citation type="submission" date="2025-05" db="UniProtKB">
        <authorList>
            <consortium name="Ensembl"/>
        </authorList>
    </citation>
    <scope>IDENTIFICATION</scope>
</reference>
<keyword evidence="2 8" id="KW-0796">Tight junction</keyword>
<evidence type="ECO:0000313" key="12">
    <source>
        <dbReference type="Proteomes" id="UP000694397"/>
    </source>
</evidence>
<dbReference type="PROSITE" id="PS01346">
    <property type="entry name" value="CLAUDIN"/>
    <property type="match status" value="1"/>
</dbReference>
<dbReference type="Pfam" id="PF00822">
    <property type="entry name" value="PMP22_Claudin"/>
    <property type="match status" value="1"/>
</dbReference>
<dbReference type="Proteomes" id="UP000694397">
    <property type="component" value="Chromosome 25"/>
</dbReference>
<reference evidence="10 12" key="1">
    <citation type="submission" date="2019-04" db="EMBL/GenBank/DDBJ databases">
        <authorList>
            <consortium name="Wellcome Sanger Institute Data Sharing"/>
        </authorList>
    </citation>
    <scope>NUCLEOTIDE SEQUENCE [LARGE SCALE GENOMIC DNA]</scope>
</reference>
<dbReference type="InterPro" id="IPR004031">
    <property type="entry name" value="PMP22/EMP/MP20/Claudin"/>
</dbReference>
<feature type="transmembrane region" description="Helical" evidence="8">
    <location>
        <begin position="160"/>
        <end position="184"/>
    </location>
</feature>
<feature type="signal peptide" evidence="9">
    <location>
        <begin position="1"/>
        <end position="25"/>
    </location>
</feature>
<dbReference type="FunFam" id="1.20.140.150:FF:000001">
    <property type="entry name" value="Claudin"/>
    <property type="match status" value="1"/>
</dbReference>
<gene>
    <name evidence="10" type="primary">LOC108926827</name>
    <name evidence="11" type="synonym">LOC114909504</name>
</gene>
<proteinExistence type="inferred from homology"/>
<keyword evidence="12" id="KW-1185">Reference proteome</keyword>
<protein>
    <recommendedName>
        <fullName evidence="8">Claudin</fullName>
    </recommendedName>
</protein>
<keyword evidence="4 8" id="KW-0812">Transmembrane</keyword>
<dbReference type="PANTHER" id="PTHR12002">
    <property type="entry name" value="CLAUDIN"/>
    <property type="match status" value="1"/>
</dbReference>
<feature type="transmembrane region" description="Helical" evidence="8">
    <location>
        <begin position="80"/>
        <end position="100"/>
    </location>
</feature>
<comment type="similarity">
    <text evidence="1 8">Belongs to the claudin family.</text>
</comment>
<dbReference type="Gene3D" id="1.20.140.150">
    <property type="match status" value="1"/>
</dbReference>
<keyword evidence="7 8" id="KW-0472">Membrane</keyword>
<feature type="chain" id="PRO_5044682596" description="Claudin" evidence="9">
    <location>
        <begin position="26"/>
        <end position="222"/>
    </location>
</feature>
<dbReference type="InterPro" id="IPR017974">
    <property type="entry name" value="Claudin_CS"/>
</dbReference>
<comment type="subcellular location">
    <subcellularLocation>
        <location evidence="8">Cell junction</location>
        <location evidence="8">Tight junction</location>
    </subcellularLocation>
    <subcellularLocation>
        <location evidence="8">Cell membrane</location>
        <topology evidence="8">Multi-pass membrane protein</topology>
    </subcellularLocation>
</comment>
<keyword evidence="6 8" id="KW-1133">Transmembrane helix</keyword>
<evidence type="ECO:0000256" key="6">
    <source>
        <dbReference type="ARBA" id="ARBA00022989"/>
    </source>
</evidence>
<comment type="function">
    <text evidence="8">Claudins function as major constituents of the tight junction complexes that regulate the permeability of epithelia.</text>
</comment>
<dbReference type="Ensembl" id="ENSSFOT00015066302.1">
    <property type="protein sequence ID" value="ENSSFOP00015044236.1"/>
    <property type="gene ID" value="ENSSFOG00015033047.1"/>
</dbReference>
<dbReference type="Ensembl" id="ENSSFOT00015038436.2">
    <property type="protein sequence ID" value="ENSSFOP00015038017.2"/>
    <property type="gene ID" value="ENSSFOG00015024196.2"/>
</dbReference>
<keyword evidence="5 8" id="KW-0965">Cell junction</keyword>
<dbReference type="OrthoDB" id="9933182at2759"/>
<keyword evidence="3 8" id="KW-1003">Cell membrane</keyword>
<dbReference type="GO" id="GO:0005923">
    <property type="term" value="C:bicellular tight junction"/>
    <property type="evidence" value="ECO:0007669"/>
    <property type="project" value="UniProtKB-SubCell"/>
</dbReference>
<dbReference type="PRINTS" id="PR01077">
    <property type="entry name" value="CLAUDIN"/>
</dbReference>
<evidence type="ECO:0000256" key="5">
    <source>
        <dbReference type="ARBA" id="ARBA00022949"/>
    </source>
</evidence>
<evidence type="ECO:0000256" key="8">
    <source>
        <dbReference type="RuleBase" id="RU060637"/>
    </source>
</evidence>
<name>A0A8C9SDZ9_SCLFO</name>
<dbReference type="GO" id="GO:0005198">
    <property type="term" value="F:structural molecule activity"/>
    <property type="evidence" value="ECO:0007669"/>
    <property type="project" value="InterPro"/>
</dbReference>
<evidence type="ECO:0000256" key="2">
    <source>
        <dbReference type="ARBA" id="ARBA00022427"/>
    </source>
</evidence>
<comment type="caution">
    <text evidence="8">Lacks conserved residue(s) required for the propagation of feature annotation.</text>
</comment>
<organism evidence="10 12">
    <name type="scientific">Scleropages formosus</name>
    <name type="common">Asian bonytongue</name>
    <name type="synonym">Osteoglossum formosum</name>
    <dbReference type="NCBI Taxonomy" id="113540"/>
    <lineage>
        <taxon>Eukaryota</taxon>
        <taxon>Metazoa</taxon>
        <taxon>Chordata</taxon>
        <taxon>Craniata</taxon>
        <taxon>Vertebrata</taxon>
        <taxon>Euteleostomi</taxon>
        <taxon>Actinopterygii</taxon>
        <taxon>Neopterygii</taxon>
        <taxon>Teleostei</taxon>
        <taxon>Osteoglossocephala</taxon>
        <taxon>Osteoglossomorpha</taxon>
        <taxon>Osteoglossiformes</taxon>
        <taxon>Osteoglossidae</taxon>
        <taxon>Scleropages</taxon>
    </lineage>
</organism>